<feature type="domain" description="FAD-binding PCMH-type" evidence="17">
    <location>
        <begin position="30"/>
        <end position="195"/>
    </location>
</feature>
<dbReference type="InterPro" id="IPR011601">
    <property type="entry name" value="MurB_C"/>
</dbReference>
<dbReference type="InterPro" id="IPR036635">
    <property type="entry name" value="MurB_C_sf"/>
</dbReference>
<keyword evidence="9 16" id="KW-0521">NADP</keyword>
<keyword evidence="14 16" id="KW-0961">Cell wall biogenesis/degradation</keyword>
<dbReference type="GO" id="GO:0051301">
    <property type="term" value="P:cell division"/>
    <property type="evidence" value="ECO:0007669"/>
    <property type="project" value="UniProtKB-KW"/>
</dbReference>
<dbReference type="HAMAP" id="MF_00037">
    <property type="entry name" value="MurB"/>
    <property type="match status" value="1"/>
</dbReference>
<evidence type="ECO:0000256" key="10">
    <source>
        <dbReference type="ARBA" id="ARBA00022960"/>
    </source>
</evidence>
<dbReference type="Pfam" id="PF01565">
    <property type="entry name" value="FAD_binding_4"/>
    <property type="match status" value="1"/>
</dbReference>
<evidence type="ECO:0000256" key="5">
    <source>
        <dbReference type="ARBA" id="ARBA00022490"/>
    </source>
</evidence>
<dbReference type="PROSITE" id="PS51387">
    <property type="entry name" value="FAD_PCMH"/>
    <property type="match status" value="1"/>
</dbReference>
<dbReference type="AlphaFoldDB" id="A0A1I2QJY6"/>
<dbReference type="SUPFAM" id="SSF56194">
    <property type="entry name" value="Uridine diphospho-N-Acetylenolpyruvylglucosamine reductase, MurB, C-terminal domain"/>
    <property type="match status" value="1"/>
</dbReference>
<evidence type="ECO:0000256" key="8">
    <source>
        <dbReference type="ARBA" id="ARBA00022827"/>
    </source>
</evidence>
<dbReference type="Pfam" id="PF02873">
    <property type="entry name" value="MurB_C"/>
    <property type="match status" value="1"/>
</dbReference>
<comment type="similarity">
    <text evidence="16">Belongs to the MurB family.</text>
</comment>
<evidence type="ECO:0000256" key="12">
    <source>
        <dbReference type="ARBA" id="ARBA00023002"/>
    </source>
</evidence>
<dbReference type="InterPro" id="IPR006094">
    <property type="entry name" value="Oxid_FAD_bind_N"/>
</dbReference>
<dbReference type="NCBIfam" id="NF010480">
    <property type="entry name" value="PRK13905.1"/>
    <property type="match status" value="1"/>
</dbReference>
<dbReference type="GO" id="GO:0008360">
    <property type="term" value="P:regulation of cell shape"/>
    <property type="evidence" value="ECO:0007669"/>
    <property type="project" value="UniProtKB-KW"/>
</dbReference>
<evidence type="ECO:0000256" key="6">
    <source>
        <dbReference type="ARBA" id="ARBA00022618"/>
    </source>
</evidence>
<dbReference type="GO" id="GO:0071555">
    <property type="term" value="P:cell wall organization"/>
    <property type="evidence" value="ECO:0007669"/>
    <property type="project" value="UniProtKB-KW"/>
</dbReference>
<keyword evidence="5 16" id="KW-0963">Cytoplasm</keyword>
<reference evidence="19" key="1">
    <citation type="submission" date="2016-10" db="EMBL/GenBank/DDBJ databases">
        <authorList>
            <person name="Varghese N."/>
            <person name="Submissions S."/>
        </authorList>
    </citation>
    <scope>NUCLEOTIDE SEQUENCE [LARGE SCALE GENOMIC DNA]</scope>
    <source>
        <strain evidence="19">DSM 17038</strain>
    </source>
</reference>
<feature type="active site" description="Proton donor" evidence="16">
    <location>
        <position position="224"/>
    </location>
</feature>
<comment type="pathway">
    <text evidence="4 16">Cell wall biogenesis; peptidoglycan biosynthesis.</text>
</comment>
<dbReference type="OrthoDB" id="9804753at2"/>
<evidence type="ECO:0000256" key="11">
    <source>
        <dbReference type="ARBA" id="ARBA00022984"/>
    </source>
</evidence>
<evidence type="ECO:0000259" key="17">
    <source>
        <dbReference type="PROSITE" id="PS51387"/>
    </source>
</evidence>
<comment type="function">
    <text evidence="2 16">Cell wall formation.</text>
</comment>
<keyword evidence="12 16" id="KW-0560">Oxidoreductase</keyword>
<evidence type="ECO:0000313" key="18">
    <source>
        <dbReference type="EMBL" id="SFG27933.1"/>
    </source>
</evidence>
<evidence type="ECO:0000256" key="15">
    <source>
        <dbReference type="ARBA" id="ARBA00048914"/>
    </source>
</evidence>
<dbReference type="EMBL" id="FOOX01000003">
    <property type="protein sequence ID" value="SFG27933.1"/>
    <property type="molecule type" value="Genomic_DNA"/>
</dbReference>
<keyword evidence="6 16" id="KW-0132">Cell division</keyword>
<dbReference type="InterPro" id="IPR016166">
    <property type="entry name" value="FAD-bd_PCMH"/>
</dbReference>
<name>A0A1I2QJY6_9FIRM</name>
<dbReference type="InterPro" id="IPR036318">
    <property type="entry name" value="FAD-bd_PCMH-like_sf"/>
</dbReference>
<dbReference type="EC" id="1.3.1.98" evidence="16"/>
<evidence type="ECO:0000256" key="9">
    <source>
        <dbReference type="ARBA" id="ARBA00022857"/>
    </source>
</evidence>
<gene>
    <name evidence="16" type="primary">murB</name>
    <name evidence="18" type="ORF">SAMN05660649_01247</name>
</gene>
<feature type="active site" evidence="16">
    <location>
        <position position="294"/>
    </location>
</feature>
<proteinExistence type="inferred from homology"/>
<dbReference type="Gene3D" id="3.90.78.10">
    <property type="entry name" value="UDP-N-acetylenolpyruvoylglucosamine reductase, C-terminal domain"/>
    <property type="match status" value="1"/>
</dbReference>
<dbReference type="GO" id="GO:0008762">
    <property type="term" value="F:UDP-N-acetylmuramate dehydrogenase activity"/>
    <property type="evidence" value="ECO:0007669"/>
    <property type="project" value="UniProtKB-UniRule"/>
</dbReference>
<keyword evidence="7 16" id="KW-0285">Flavoprotein</keyword>
<dbReference type="InterPro" id="IPR003170">
    <property type="entry name" value="MurB"/>
</dbReference>
<evidence type="ECO:0000256" key="16">
    <source>
        <dbReference type="HAMAP-Rule" id="MF_00037"/>
    </source>
</evidence>
<evidence type="ECO:0000256" key="7">
    <source>
        <dbReference type="ARBA" id="ARBA00022630"/>
    </source>
</evidence>
<sequence>MSFPAQLLSEIIKGEVRFNEPMHKHTSWHIGGTADIFVLPGDIVDLREALSLARRCELPVSIIGNGTNLLVSDLGVRGMVIKIGPGLSRIEVRGERIQVGAGVPLPRLAAVAMRSSLSGFEFLAGIPGTVGGALVMNAGANGCAVGERVRQVTAVDFEGKEVQLNNQELEFSYRCSCLIRRKLIVAEVEFEGIPGNADAIKAKMDSYLERRRKTQPLEYPNAGSVFKNPTGDSAGKLIEQSGCKGMREGNIQVSPCHANFFVNLGGGTAQQVLALVEKVQQRVFEKFGCKLIMEVQKLGEF</sequence>
<organism evidence="18 19">
    <name type="scientific">Desulfotruncus arcticus DSM 17038</name>
    <dbReference type="NCBI Taxonomy" id="1121424"/>
    <lineage>
        <taxon>Bacteria</taxon>
        <taxon>Bacillati</taxon>
        <taxon>Bacillota</taxon>
        <taxon>Clostridia</taxon>
        <taxon>Eubacteriales</taxon>
        <taxon>Desulfallaceae</taxon>
        <taxon>Desulfotruncus</taxon>
    </lineage>
</organism>
<protein>
    <recommendedName>
        <fullName evidence="16">UDP-N-acetylenolpyruvoylglucosamine reductase</fullName>
        <ecNumber evidence="16">1.3.1.98</ecNumber>
    </recommendedName>
    <alternativeName>
        <fullName evidence="16">UDP-N-acetylmuramate dehydrogenase</fullName>
    </alternativeName>
</protein>
<evidence type="ECO:0000256" key="1">
    <source>
        <dbReference type="ARBA" id="ARBA00001974"/>
    </source>
</evidence>
<evidence type="ECO:0000256" key="2">
    <source>
        <dbReference type="ARBA" id="ARBA00003921"/>
    </source>
</evidence>
<evidence type="ECO:0000313" key="19">
    <source>
        <dbReference type="Proteomes" id="UP000199337"/>
    </source>
</evidence>
<evidence type="ECO:0000256" key="14">
    <source>
        <dbReference type="ARBA" id="ARBA00023316"/>
    </source>
</evidence>
<comment type="subcellular location">
    <subcellularLocation>
        <location evidence="3 16">Cytoplasm</location>
    </subcellularLocation>
</comment>
<dbReference type="NCBIfam" id="TIGR00179">
    <property type="entry name" value="murB"/>
    <property type="match status" value="1"/>
</dbReference>
<keyword evidence="13 16" id="KW-0131">Cell cycle</keyword>
<comment type="cofactor">
    <cofactor evidence="1 16">
        <name>FAD</name>
        <dbReference type="ChEBI" id="CHEBI:57692"/>
    </cofactor>
</comment>
<dbReference type="Proteomes" id="UP000199337">
    <property type="component" value="Unassembled WGS sequence"/>
</dbReference>
<dbReference type="Gene3D" id="3.30.43.10">
    <property type="entry name" value="Uridine Diphospho-n-acetylenolpyruvylglucosamine Reductase, domain 2"/>
    <property type="match status" value="1"/>
</dbReference>
<dbReference type="Gene3D" id="3.30.465.10">
    <property type="match status" value="1"/>
</dbReference>
<dbReference type="InterPro" id="IPR016167">
    <property type="entry name" value="FAD-bd_PCMH_sub1"/>
</dbReference>
<dbReference type="STRING" id="341036.SAMN05660649_01247"/>
<dbReference type="GO" id="GO:0009252">
    <property type="term" value="P:peptidoglycan biosynthetic process"/>
    <property type="evidence" value="ECO:0007669"/>
    <property type="project" value="UniProtKB-UniRule"/>
</dbReference>
<dbReference type="InterPro" id="IPR016169">
    <property type="entry name" value="FAD-bd_PCMH_sub2"/>
</dbReference>
<dbReference type="GO" id="GO:0005829">
    <property type="term" value="C:cytosol"/>
    <property type="evidence" value="ECO:0007669"/>
    <property type="project" value="TreeGrafter"/>
</dbReference>
<evidence type="ECO:0000256" key="4">
    <source>
        <dbReference type="ARBA" id="ARBA00004752"/>
    </source>
</evidence>
<dbReference type="PANTHER" id="PTHR21071">
    <property type="entry name" value="UDP-N-ACETYLENOLPYRUVOYLGLUCOSAMINE REDUCTASE"/>
    <property type="match status" value="1"/>
</dbReference>
<dbReference type="SUPFAM" id="SSF56176">
    <property type="entry name" value="FAD-binding/transporter-associated domain-like"/>
    <property type="match status" value="1"/>
</dbReference>
<comment type="catalytic activity">
    <reaction evidence="15 16">
        <text>UDP-N-acetyl-alpha-D-muramate + NADP(+) = UDP-N-acetyl-3-O-(1-carboxyvinyl)-alpha-D-glucosamine + NADPH + H(+)</text>
        <dbReference type="Rhea" id="RHEA:12248"/>
        <dbReference type="ChEBI" id="CHEBI:15378"/>
        <dbReference type="ChEBI" id="CHEBI:57783"/>
        <dbReference type="ChEBI" id="CHEBI:58349"/>
        <dbReference type="ChEBI" id="CHEBI:68483"/>
        <dbReference type="ChEBI" id="CHEBI:70757"/>
        <dbReference type="EC" id="1.3.1.98"/>
    </reaction>
</comment>
<accession>A0A1I2QJY6</accession>
<evidence type="ECO:0000256" key="13">
    <source>
        <dbReference type="ARBA" id="ARBA00023306"/>
    </source>
</evidence>
<keyword evidence="10 16" id="KW-0133">Cell shape</keyword>
<keyword evidence="19" id="KW-1185">Reference proteome</keyword>
<dbReference type="UniPathway" id="UPA00219"/>
<feature type="active site" evidence="16">
    <location>
        <position position="174"/>
    </location>
</feature>
<dbReference type="PANTHER" id="PTHR21071:SF4">
    <property type="entry name" value="UDP-N-ACETYLENOLPYRUVOYLGLUCOSAMINE REDUCTASE"/>
    <property type="match status" value="1"/>
</dbReference>
<evidence type="ECO:0000256" key="3">
    <source>
        <dbReference type="ARBA" id="ARBA00004496"/>
    </source>
</evidence>
<keyword evidence="8 16" id="KW-0274">FAD</keyword>
<keyword evidence="11 16" id="KW-0573">Peptidoglycan synthesis</keyword>
<dbReference type="GO" id="GO:0071949">
    <property type="term" value="F:FAD binding"/>
    <property type="evidence" value="ECO:0007669"/>
    <property type="project" value="InterPro"/>
</dbReference>
<dbReference type="RefSeq" id="WP_092469745.1">
    <property type="nucleotide sequence ID" value="NZ_FOOX01000003.1"/>
</dbReference>